<keyword evidence="10 15" id="KW-0460">Magnesium</keyword>
<dbReference type="SUPFAM" id="SSF54991">
    <property type="entry name" value="Anticodon-binding domain of PheRS"/>
    <property type="match status" value="1"/>
</dbReference>
<keyword evidence="12 15" id="KW-0648">Protein biosynthesis</keyword>
<dbReference type="InterPro" id="IPR036690">
    <property type="entry name" value="Fdx_antiC-bd_sf"/>
</dbReference>
<dbReference type="HAMAP" id="MF_00283">
    <property type="entry name" value="Phe_tRNA_synth_beta1"/>
    <property type="match status" value="1"/>
</dbReference>
<organism evidence="20 21">
    <name type="scientific">Kineococcus gynurae</name>
    <dbReference type="NCBI Taxonomy" id="452979"/>
    <lineage>
        <taxon>Bacteria</taxon>
        <taxon>Bacillati</taxon>
        <taxon>Actinomycetota</taxon>
        <taxon>Actinomycetes</taxon>
        <taxon>Kineosporiales</taxon>
        <taxon>Kineosporiaceae</taxon>
        <taxon>Kineococcus</taxon>
    </lineage>
</organism>
<proteinExistence type="inferred from homology"/>
<dbReference type="Gene3D" id="3.30.70.380">
    <property type="entry name" value="Ferrodoxin-fold anticodon-binding domain"/>
    <property type="match status" value="1"/>
</dbReference>
<dbReference type="SMART" id="SM00874">
    <property type="entry name" value="B5"/>
    <property type="match status" value="1"/>
</dbReference>
<feature type="binding site" evidence="15">
    <location>
        <position position="497"/>
    </location>
    <ligand>
        <name>Mg(2+)</name>
        <dbReference type="ChEBI" id="CHEBI:18420"/>
        <note>shared with alpha subunit</note>
    </ligand>
</feature>
<evidence type="ECO:0000256" key="16">
    <source>
        <dbReference type="PROSITE-ProRule" id="PRU00209"/>
    </source>
</evidence>
<evidence type="ECO:0000256" key="8">
    <source>
        <dbReference type="ARBA" id="ARBA00022741"/>
    </source>
</evidence>
<feature type="binding site" evidence="15">
    <location>
        <position position="493"/>
    </location>
    <ligand>
        <name>Mg(2+)</name>
        <dbReference type="ChEBI" id="CHEBI:18420"/>
        <note>shared with alpha subunit</note>
    </ligand>
</feature>
<feature type="binding site" evidence="15">
    <location>
        <position position="496"/>
    </location>
    <ligand>
        <name>Mg(2+)</name>
        <dbReference type="ChEBI" id="CHEBI:18420"/>
        <note>shared with alpha subunit</note>
    </ligand>
</feature>
<comment type="subunit">
    <text evidence="3 15">Tetramer of two alpha and two beta subunits.</text>
</comment>
<comment type="caution">
    <text evidence="20">The sequence shown here is derived from an EMBL/GenBank/DDBJ whole genome shotgun (WGS) entry which is preliminary data.</text>
</comment>
<feature type="binding site" evidence="15">
    <location>
        <position position="487"/>
    </location>
    <ligand>
        <name>Mg(2+)</name>
        <dbReference type="ChEBI" id="CHEBI:18420"/>
        <note>shared with alpha subunit</note>
    </ligand>
</feature>
<reference evidence="20 21" key="1">
    <citation type="submission" date="2024-09" db="EMBL/GenBank/DDBJ databases">
        <authorList>
            <person name="Sun Q."/>
            <person name="Mori K."/>
        </authorList>
    </citation>
    <scope>NUCLEOTIDE SEQUENCE [LARGE SCALE GENOMIC DNA]</scope>
    <source>
        <strain evidence="20 21">TISTR 1856</strain>
    </source>
</reference>
<dbReference type="NCBIfam" id="TIGR00472">
    <property type="entry name" value="pheT_bact"/>
    <property type="match status" value="1"/>
</dbReference>
<evidence type="ECO:0000256" key="7">
    <source>
        <dbReference type="ARBA" id="ARBA00022723"/>
    </source>
</evidence>
<dbReference type="Pfam" id="PF03147">
    <property type="entry name" value="FDX-ACB"/>
    <property type="match status" value="1"/>
</dbReference>
<evidence type="ECO:0000259" key="18">
    <source>
        <dbReference type="PROSITE" id="PS51447"/>
    </source>
</evidence>
<comment type="similarity">
    <text evidence="2 15">Belongs to the phenylalanyl-tRNA synthetase beta subunit family. Type 1 subfamily.</text>
</comment>
<evidence type="ECO:0000256" key="2">
    <source>
        <dbReference type="ARBA" id="ARBA00008653"/>
    </source>
</evidence>
<dbReference type="PROSITE" id="PS50886">
    <property type="entry name" value="TRBD"/>
    <property type="match status" value="1"/>
</dbReference>
<comment type="subcellular location">
    <subcellularLocation>
        <location evidence="1 15">Cytoplasm</location>
    </subcellularLocation>
</comment>
<dbReference type="InterPro" id="IPR045060">
    <property type="entry name" value="Phe-tRNA-ligase_IIc_bsu"/>
</dbReference>
<evidence type="ECO:0000313" key="20">
    <source>
        <dbReference type="EMBL" id="MFB9378939.1"/>
    </source>
</evidence>
<keyword evidence="7 15" id="KW-0479">Metal-binding</keyword>
<evidence type="ECO:0000256" key="3">
    <source>
        <dbReference type="ARBA" id="ARBA00011209"/>
    </source>
</evidence>
<dbReference type="InterPro" id="IPR002547">
    <property type="entry name" value="tRNA-bd_dom"/>
</dbReference>
<dbReference type="SMART" id="SM00896">
    <property type="entry name" value="FDX-ACB"/>
    <property type="match status" value="1"/>
</dbReference>
<evidence type="ECO:0000256" key="5">
    <source>
        <dbReference type="ARBA" id="ARBA00022555"/>
    </source>
</evidence>
<comment type="cofactor">
    <cofactor evidence="15">
        <name>Mg(2+)</name>
        <dbReference type="ChEBI" id="CHEBI:18420"/>
    </cofactor>
    <text evidence="15">Binds 2 magnesium ions per tetramer.</text>
</comment>
<evidence type="ECO:0000313" key="21">
    <source>
        <dbReference type="Proteomes" id="UP001589748"/>
    </source>
</evidence>
<dbReference type="InterPro" id="IPR041616">
    <property type="entry name" value="PheRS_beta_core"/>
</dbReference>
<evidence type="ECO:0000256" key="6">
    <source>
        <dbReference type="ARBA" id="ARBA00022598"/>
    </source>
</evidence>
<keyword evidence="13 15" id="KW-0030">Aminoacyl-tRNA synthetase</keyword>
<evidence type="ECO:0000259" key="17">
    <source>
        <dbReference type="PROSITE" id="PS50886"/>
    </source>
</evidence>
<feature type="domain" description="TRNA-binding" evidence="17">
    <location>
        <begin position="40"/>
        <end position="166"/>
    </location>
</feature>
<dbReference type="InterPro" id="IPR004532">
    <property type="entry name" value="Phe-tRNA-ligase_IIc_bsu_bact"/>
</dbReference>
<keyword evidence="11 16" id="KW-0694">RNA-binding</keyword>
<dbReference type="InterPro" id="IPR009061">
    <property type="entry name" value="DNA-bd_dom_put_sf"/>
</dbReference>
<evidence type="ECO:0000256" key="15">
    <source>
        <dbReference type="HAMAP-Rule" id="MF_00283"/>
    </source>
</evidence>
<dbReference type="Pfam" id="PF03484">
    <property type="entry name" value="B5"/>
    <property type="match status" value="1"/>
</dbReference>
<comment type="catalytic activity">
    <reaction evidence="14 15">
        <text>tRNA(Phe) + L-phenylalanine + ATP = L-phenylalanyl-tRNA(Phe) + AMP + diphosphate + H(+)</text>
        <dbReference type="Rhea" id="RHEA:19413"/>
        <dbReference type="Rhea" id="RHEA-COMP:9668"/>
        <dbReference type="Rhea" id="RHEA-COMP:9699"/>
        <dbReference type="ChEBI" id="CHEBI:15378"/>
        <dbReference type="ChEBI" id="CHEBI:30616"/>
        <dbReference type="ChEBI" id="CHEBI:33019"/>
        <dbReference type="ChEBI" id="CHEBI:58095"/>
        <dbReference type="ChEBI" id="CHEBI:78442"/>
        <dbReference type="ChEBI" id="CHEBI:78531"/>
        <dbReference type="ChEBI" id="CHEBI:456215"/>
        <dbReference type="EC" id="6.1.1.20"/>
    </reaction>
</comment>
<dbReference type="Pfam" id="PF03483">
    <property type="entry name" value="B3_4"/>
    <property type="match status" value="1"/>
</dbReference>
<dbReference type="InterPro" id="IPR045864">
    <property type="entry name" value="aa-tRNA-synth_II/BPL/LPL"/>
</dbReference>
<gene>
    <name evidence="15 20" type="primary">pheT</name>
    <name evidence="20" type="ORF">ACFFVI_18430</name>
</gene>
<evidence type="ECO:0000259" key="19">
    <source>
        <dbReference type="PROSITE" id="PS51483"/>
    </source>
</evidence>
<evidence type="ECO:0000256" key="14">
    <source>
        <dbReference type="ARBA" id="ARBA00049255"/>
    </source>
</evidence>
<keyword evidence="4 15" id="KW-0963">Cytoplasm</keyword>
<dbReference type="CDD" id="cd00769">
    <property type="entry name" value="PheRS_beta_core"/>
    <property type="match status" value="1"/>
</dbReference>
<dbReference type="SUPFAM" id="SSF46955">
    <property type="entry name" value="Putative DNA-binding domain"/>
    <property type="match status" value="1"/>
</dbReference>
<dbReference type="InterPro" id="IPR020825">
    <property type="entry name" value="Phe-tRNA_synthase-like_B3/B4"/>
</dbReference>
<dbReference type="EC" id="6.1.1.20" evidence="15"/>
<feature type="domain" description="FDX-ACB" evidence="18">
    <location>
        <begin position="764"/>
        <end position="857"/>
    </location>
</feature>
<evidence type="ECO:0000256" key="9">
    <source>
        <dbReference type="ARBA" id="ARBA00022840"/>
    </source>
</evidence>
<dbReference type="Gene3D" id="2.40.50.140">
    <property type="entry name" value="Nucleic acid-binding proteins"/>
    <property type="match status" value="1"/>
</dbReference>
<feature type="domain" description="B5" evidence="19">
    <location>
        <begin position="433"/>
        <end position="509"/>
    </location>
</feature>
<protein>
    <recommendedName>
        <fullName evidence="15">Phenylalanine--tRNA ligase beta subunit</fullName>
        <ecNumber evidence="15">6.1.1.20</ecNumber>
    </recommendedName>
    <alternativeName>
        <fullName evidence="15">Phenylalanyl-tRNA synthetase beta subunit</fullName>
        <shortName evidence="15">PheRS</shortName>
    </alternativeName>
</protein>
<dbReference type="GO" id="GO:0004826">
    <property type="term" value="F:phenylalanine-tRNA ligase activity"/>
    <property type="evidence" value="ECO:0007669"/>
    <property type="project" value="UniProtKB-EC"/>
</dbReference>
<dbReference type="EMBL" id="JBHMDM010000013">
    <property type="protein sequence ID" value="MFB9378939.1"/>
    <property type="molecule type" value="Genomic_DNA"/>
</dbReference>
<dbReference type="InterPro" id="IPR005146">
    <property type="entry name" value="B3/B4_tRNA-bd"/>
</dbReference>
<dbReference type="SUPFAM" id="SSF50249">
    <property type="entry name" value="Nucleic acid-binding proteins"/>
    <property type="match status" value="1"/>
</dbReference>
<dbReference type="Gene3D" id="3.30.56.10">
    <property type="match status" value="2"/>
</dbReference>
<evidence type="ECO:0000256" key="12">
    <source>
        <dbReference type="ARBA" id="ARBA00022917"/>
    </source>
</evidence>
<dbReference type="InterPro" id="IPR033714">
    <property type="entry name" value="tRNA_bind_bactPheRS"/>
</dbReference>
<dbReference type="CDD" id="cd02796">
    <property type="entry name" value="tRNA_bind_bactPheRS"/>
    <property type="match status" value="1"/>
</dbReference>
<evidence type="ECO:0000256" key="1">
    <source>
        <dbReference type="ARBA" id="ARBA00004496"/>
    </source>
</evidence>
<dbReference type="SMART" id="SM00873">
    <property type="entry name" value="B3_4"/>
    <property type="match status" value="1"/>
</dbReference>
<dbReference type="PROSITE" id="PS51483">
    <property type="entry name" value="B5"/>
    <property type="match status" value="1"/>
</dbReference>
<evidence type="ECO:0000256" key="13">
    <source>
        <dbReference type="ARBA" id="ARBA00023146"/>
    </source>
</evidence>
<dbReference type="InterPro" id="IPR005147">
    <property type="entry name" value="tRNA_synthase_B5-dom"/>
</dbReference>
<evidence type="ECO:0000256" key="11">
    <source>
        <dbReference type="ARBA" id="ARBA00022884"/>
    </source>
</evidence>
<keyword evidence="5 16" id="KW-0820">tRNA-binding</keyword>
<dbReference type="Pfam" id="PF17759">
    <property type="entry name" value="tRNA_synthFbeta"/>
    <property type="match status" value="1"/>
</dbReference>
<dbReference type="Pfam" id="PF01588">
    <property type="entry name" value="tRNA_bind"/>
    <property type="match status" value="1"/>
</dbReference>
<name>A0ABV5LY18_9ACTN</name>
<dbReference type="PANTHER" id="PTHR10947">
    <property type="entry name" value="PHENYLALANYL-TRNA SYNTHETASE BETA CHAIN AND LEUCINE-RICH REPEAT-CONTAINING PROTEIN 47"/>
    <property type="match status" value="1"/>
</dbReference>
<dbReference type="SUPFAM" id="SSF55681">
    <property type="entry name" value="Class II aaRS and biotin synthetases"/>
    <property type="match status" value="1"/>
</dbReference>
<keyword evidence="21" id="KW-1185">Reference proteome</keyword>
<sequence>MRVPLRWLAEHVDLEPGSRGAEVAAALVRVGLEEEGIHTGDVTGPLVVGEVLELVKEPQKNGKTINWCRVDVGPEHNEADLDHAQGSRGIVCGAHNFVVGDHVVVALPGAVLPGGFAIAARKTYGHVSDGMICSSRELGLGDDHDGILVLAQARPGVATVPGQDALALLGLDEETVEVNVTPDRGYCFSVRGLAREYAHGVRRPVAEVFRDPAPAEVAAPVGPGPAVRLEADPPLRGQVGCDRFVARAVRGVDPAAASPAWMTERLRQVGMRPVSLVVDVTNYVMLATGQPMHAYDLGLLGEALVVRRARAGEKLTTLDGVVRDLHAEDLLVTDEGGRAGSTRVLGLAGVMGGADTEVSAGTTDVLLEAAHFSPVSVARTARRHRLPSEAAKRFERGTDPQLCPRAAELATRLLVELGGGRADAAWTDESALAPATVIELPAGFCERVVGVAYSAAEIREALTEIGCAVEGADGAALTVTVPSWRPDLRQKVDLVEEVARLNGYDRVPSVLPPAPAGRGLTAGQRARRSAARGLVEDGFVEVLSYPFVAASVHDAFRLPADDPRRRTVRLVNPLSAEAPLMRTSILDSLVETLRRNVSRGSRDVALVEFGSVTRSVGGAPVPVLGVQDRPGEAELAAVAAGLPEQPLHVAGILAGRRRGPGVTSDGFAATSEAVLWVDAVEAARTVARSVGVGIEVRAGDRAPWHPGRCAEVRTAGGTLVGHAGELHPSVLATLGLPARTAAFELDLDVLLAELGPPVRVAPLSTYPAATQDVALVVPDTVAAAEVEAALRAGAGSLLEDVRLFDLYRGSQVGEGRSSLAFALRFRAPDRTLTAEEASAARDTAVAEAARRTGAVQRA</sequence>
<accession>A0ABV5LY18</accession>
<evidence type="ECO:0000256" key="10">
    <source>
        <dbReference type="ARBA" id="ARBA00022842"/>
    </source>
</evidence>
<keyword evidence="9 15" id="KW-0067">ATP-binding</keyword>
<dbReference type="SUPFAM" id="SSF56037">
    <property type="entry name" value="PheT/TilS domain"/>
    <property type="match status" value="1"/>
</dbReference>
<dbReference type="PANTHER" id="PTHR10947:SF0">
    <property type="entry name" value="PHENYLALANINE--TRNA LIGASE BETA SUBUNIT"/>
    <property type="match status" value="1"/>
</dbReference>
<dbReference type="RefSeq" id="WP_380136490.1">
    <property type="nucleotide sequence ID" value="NZ_JBHLUI010000007.1"/>
</dbReference>
<keyword evidence="8 15" id="KW-0547">Nucleotide-binding</keyword>
<dbReference type="PROSITE" id="PS51447">
    <property type="entry name" value="FDX_ACB"/>
    <property type="match status" value="1"/>
</dbReference>
<keyword evidence="6 15" id="KW-0436">Ligase</keyword>
<dbReference type="InterPro" id="IPR012340">
    <property type="entry name" value="NA-bd_OB-fold"/>
</dbReference>
<dbReference type="InterPro" id="IPR005121">
    <property type="entry name" value="Fdx_antiC-bd"/>
</dbReference>
<evidence type="ECO:0000256" key="4">
    <source>
        <dbReference type="ARBA" id="ARBA00022490"/>
    </source>
</evidence>
<dbReference type="Proteomes" id="UP001589748">
    <property type="component" value="Unassembled WGS sequence"/>
</dbReference>
<dbReference type="Gene3D" id="3.50.40.10">
    <property type="entry name" value="Phenylalanyl-trna Synthetase, Chain B, domain 3"/>
    <property type="match status" value="1"/>
</dbReference>
<dbReference type="Gene3D" id="3.30.930.10">
    <property type="entry name" value="Bira Bifunctional Protein, Domain 2"/>
    <property type="match status" value="1"/>
</dbReference>